<dbReference type="EMBL" id="NBIV01000091">
    <property type="protein sequence ID" value="PXF44431.1"/>
    <property type="molecule type" value="Genomic_DNA"/>
</dbReference>
<protein>
    <submittedName>
        <fullName evidence="2">Uncharacterized protein</fullName>
    </submittedName>
</protein>
<feature type="region of interest" description="Disordered" evidence="1">
    <location>
        <begin position="1"/>
        <end position="48"/>
    </location>
</feature>
<keyword evidence="3" id="KW-1185">Reference proteome</keyword>
<evidence type="ECO:0000256" key="1">
    <source>
        <dbReference type="SAM" id="MobiDB-lite"/>
    </source>
</evidence>
<dbReference type="Proteomes" id="UP000247409">
    <property type="component" value="Unassembled WGS sequence"/>
</dbReference>
<name>A0A2V3IQP2_9FLOR</name>
<evidence type="ECO:0000313" key="2">
    <source>
        <dbReference type="EMBL" id="PXF44431.1"/>
    </source>
</evidence>
<gene>
    <name evidence="2" type="ORF">BWQ96_05801</name>
</gene>
<accession>A0A2V3IQP2</accession>
<proteinExistence type="predicted"/>
<comment type="caution">
    <text evidence="2">The sequence shown here is derived from an EMBL/GenBank/DDBJ whole genome shotgun (WGS) entry which is preliminary data.</text>
</comment>
<evidence type="ECO:0000313" key="3">
    <source>
        <dbReference type="Proteomes" id="UP000247409"/>
    </source>
</evidence>
<dbReference type="AlphaFoldDB" id="A0A2V3IQP2"/>
<reference evidence="2 3" key="1">
    <citation type="journal article" date="2018" name="Mol. Biol. Evol.">
        <title>Analysis of the draft genome of the red seaweed Gracilariopsis chorda provides insights into genome size evolution in Rhodophyta.</title>
        <authorList>
            <person name="Lee J."/>
            <person name="Yang E.C."/>
            <person name="Graf L."/>
            <person name="Yang J.H."/>
            <person name="Qiu H."/>
            <person name="Zel Zion U."/>
            <person name="Chan C.X."/>
            <person name="Stephens T.G."/>
            <person name="Weber A.P.M."/>
            <person name="Boo G.H."/>
            <person name="Boo S.M."/>
            <person name="Kim K.M."/>
            <person name="Shin Y."/>
            <person name="Jung M."/>
            <person name="Lee S.J."/>
            <person name="Yim H.S."/>
            <person name="Lee J.H."/>
            <person name="Bhattacharya D."/>
            <person name="Yoon H.S."/>
        </authorList>
    </citation>
    <scope>NUCLEOTIDE SEQUENCE [LARGE SCALE GENOMIC DNA]</scope>
    <source>
        <strain evidence="2 3">SKKU-2015</strain>
        <tissue evidence="2">Whole body</tissue>
    </source>
</reference>
<sequence>MDGSQAQYHNSNARSQFGDNQDNVLSHNAGNVTPNNDPSHANHTVHPTIGSPTVSEVFEMVIDAFFDNNQCKHALKAMKIFGAHNAKLDTKRKVIAQKLVQKHIKIKELNDLIAFNAANDSNIIGSRQIPSTAVRIRRAEDKSGVIEYIRGDAPTTFMENM</sequence>
<feature type="compositionally biased region" description="Polar residues" evidence="1">
    <location>
        <begin position="1"/>
        <end position="42"/>
    </location>
</feature>
<organism evidence="2 3">
    <name type="scientific">Gracilariopsis chorda</name>
    <dbReference type="NCBI Taxonomy" id="448386"/>
    <lineage>
        <taxon>Eukaryota</taxon>
        <taxon>Rhodophyta</taxon>
        <taxon>Florideophyceae</taxon>
        <taxon>Rhodymeniophycidae</taxon>
        <taxon>Gracilariales</taxon>
        <taxon>Gracilariaceae</taxon>
        <taxon>Gracilariopsis</taxon>
    </lineage>
</organism>